<evidence type="ECO:0008006" key="5">
    <source>
        <dbReference type="Google" id="ProtNLM"/>
    </source>
</evidence>
<keyword evidence="4" id="KW-1185">Reference proteome</keyword>
<keyword evidence="1" id="KW-0175">Coiled coil</keyword>
<comment type="caution">
    <text evidence="2">The sequence shown here is derived from an EMBL/GenBank/DDBJ whole genome shotgun (WGS) entry which is preliminary data.</text>
</comment>
<dbReference type="EMBL" id="WSZM01000149">
    <property type="protein sequence ID" value="KAF4040284.1"/>
    <property type="molecule type" value="Genomic_DNA"/>
</dbReference>
<protein>
    <recommendedName>
        <fullName evidence="5">START domain-containing protein</fullName>
    </recommendedName>
</protein>
<evidence type="ECO:0000313" key="3">
    <source>
        <dbReference type="EMBL" id="KAF4134305.1"/>
    </source>
</evidence>
<dbReference type="Proteomes" id="UP000704712">
    <property type="component" value="Unassembled WGS sequence"/>
</dbReference>
<name>A0A833SZP2_PHYIN</name>
<evidence type="ECO:0000313" key="2">
    <source>
        <dbReference type="EMBL" id="KAF4040284.1"/>
    </source>
</evidence>
<organism evidence="2 4">
    <name type="scientific">Phytophthora infestans</name>
    <name type="common">Potato late blight agent</name>
    <name type="synonym">Botrytis infestans</name>
    <dbReference type="NCBI Taxonomy" id="4787"/>
    <lineage>
        <taxon>Eukaryota</taxon>
        <taxon>Sar</taxon>
        <taxon>Stramenopiles</taxon>
        <taxon>Oomycota</taxon>
        <taxon>Peronosporomycetes</taxon>
        <taxon>Peronosporales</taxon>
        <taxon>Peronosporaceae</taxon>
        <taxon>Phytophthora</taxon>
    </lineage>
</organism>
<evidence type="ECO:0000313" key="4">
    <source>
        <dbReference type="Proteomes" id="UP000602510"/>
    </source>
</evidence>
<dbReference type="EMBL" id="JAACNO010002301">
    <property type="protein sequence ID" value="KAF4134305.1"/>
    <property type="molecule type" value="Genomic_DNA"/>
</dbReference>
<evidence type="ECO:0000256" key="1">
    <source>
        <dbReference type="SAM" id="Coils"/>
    </source>
</evidence>
<reference evidence="2" key="1">
    <citation type="submission" date="2020-04" db="EMBL/GenBank/DDBJ databases">
        <title>Hybrid Assembly of Korean Phytophthora infestans isolates.</title>
        <authorList>
            <person name="Prokchorchik M."/>
            <person name="Lee Y."/>
            <person name="Seo J."/>
            <person name="Cho J.-H."/>
            <person name="Park Y.-E."/>
            <person name="Jang D.-C."/>
            <person name="Im J.-S."/>
            <person name="Choi J.-G."/>
            <person name="Park H.-J."/>
            <person name="Lee G.-B."/>
            <person name="Lee Y.-G."/>
            <person name="Hong S.-Y."/>
            <person name="Cho K."/>
            <person name="Sohn K.H."/>
        </authorList>
    </citation>
    <scope>NUCLEOTIDE SEQUENCE</scope>
    <source>
        <strain evidence="2">KR_1_A1</strain>
        <strain evidence="3">KR_2_A2</strain>
    </source>
</reference>
<gene>
    <name evidence="2" type="ORF">GN244_ATG07477</name>
    <name evidence="3" type="ORF">GN958_ATG16437</name>
</gene>
<feature type="coiled-coil region" evidence="1">
    <location>
        <begin position="49"/>
        <end position="76"/>
    </location>
</feature>
<sequence>MLPDNDKATVAEAWIELHDWADATMQEWTRQAKLDWRRQQRSEGMVRQRNKKKGQLQQMQGELHQLERQFKEHLVRLNSVSATSDQSEIDRAMHRVFVEIDSLSTKNIRLHMESVYEASEKSQWRPRSCVSNSGWRVCFQDGEPSFYFHPLTREQFDAVIKPCYDTFGDNPPEIKRVGTLFGWDMHCAPPTRREDTSVVSHARFTTRFACSLDEMTKMIVNTELTSLPLISTPSNWNRNERSHVSIQVLQEFEKDAYVLVCKIPGPVHLRYLYVLRQVSRTMSNGKRKMSCIMVITSTKTNERSRSADEPHHGVEWVREGGTFLTLTEVDDGSADLSYNHWASCQDEHHAQSLFIQWAQYVSRWSQELMPSRLPDSAK</sequence>
<dbReference type="AlphaFoldDB" id="A0A833SZP2"/>
<proteinExistence type="predicted"/>
<dbReference type="Proteomes" id="UP000602510">
    <property type="component" value="Unassembled WGS sequence"/>
</dbReference>
<accession>A0A833SZP2</accession>